<keyword evidence="4" id="KW-0233">DNA recombination</keyword>
<sequence>MKLEKLLELYQQEKPQLSPRTIQKYKSIVKMFIEDAENDDIFITRNKCVQWRNKILNRSSAGNCNNYHRHMKSLFNTAVKLGYLESNVFNSIPILKNVESNRKTISDTTIERLVSMIINDKYYSQHARFYMAMIDVFRFTGIRRRQLIGIRWCDVNFDEQSLYLNAKFSKNGRGNLIPINQILVDHFVFLKENSRAKMRDQVFNITEVSHRYKGNQMTEGHVSQLFVKWSDKIGTPISPHRFRHTVATKIANSGCNLKSLQQLLGHTDIKTTFGYIETNIGDLRKIQSIL</sequence>
<dbReference type="GO" id="GO:0015074">
    <property type="term" value="P:DNA integration"/>
    <property type="evidence" value="ECO:0007669"/>
    <property type="project" value="UniProtKB-KW"/>
</dbReference>
<dbReference type="Gene3D" id="1.10.150.130">
    <property type="match status" value="1"/>
</dbReference>
<keyword evidence="3 5" id="KW-0238">DNA-binding</keyword>
<protein>
    <submittedName>
        <fullName evidence="8">COG0582: Integrase</fullName>
    </submittedName>
</protein>
<dbReference type="InterPro" id="IPR050090">
    <property type="entry name" value="Tyrosine_recombinase_XerCD"/>
</dbReference>
<dbReference type="InterPro" id="IPR044068">
    <property type="entry name" value="CB"/>
</dbReference>
<evidence type="ECO:0000259" key="6">
    <source>
        <dbReference type="PROSITE" id="PS51898"/>
    </source>
</evidence>
<dbReference type="PROSITE" id="PS51900">
    <property type="entry name" value="CB"/>
    <property type="match status" value="1"/>
</dbReference>
<feature type="domain" description="Core-binding (CB)" evidence="7">
    <location>
        <begin position="1"/>
        <end position="79"/>
    </location>
</feature>
<dbReference type="InterPro" id="IPR011010">
    <property type="entry name" value="DNA_brk_join_enz"/>
</dbReference>
<comment type="similarity">
    <text evidence="1">Belongs to the 'phage' integrase family.</text>
</comment>
<evidence type="ECO:0000256" key="5">
    <source>
        <dbReference type="PROSITE-ProRule" id="PRU01248"/>
    </source>
</evidence>
<dbReference type="GO" id="GO:0003677">
    <property type="term" value="F:DNA binding"/>
    <property type="evidence" value="ECO:0007669"/>
    <property type="project" value="UniProtKB-UniRule"/>
</dbReference>
<dbReference type="InterPro" id="IPR010998">
    <property type="entry name" value="Integrase_recombinase_N"/>
</dbReference>
<dbReference type="InterPro" id="IPR013762">
    <property type="entry name" value="Integrase-like_cat_sf"/>
</dbReference>
<evidence type="ECO:0000256" key="2">
    <source>
        <dbReference type="ARBA" id="ARBA00022908"/>
    </source>
</evidence>
<evidence type="ECO:0000256" key="1">
    <source>
        <dbReference type="ARBA" id="ARBA00008857"/>
    </source>
</evidence>
<dbReference type="Proteomes" id="UP000198559">
    <property type="component" value="Unassembled WGS sequence"/>
</dbReference>
<dbReference type="PROSITE" id="PS51898">
    <property type="entry name" value="TYR_RECOMBINASE"/>
    <property type="match status" value="1"/>
</dbReference>
<gene>
    <name evidence="8" type="ORF">BAZSYMB_V2SCAFFOLD00009_4</name>
</gene>
<dbReference type="Gene3D" id="1.10.443.10">
    <property type="entry name" value="Intergrase catalytic core"/>
    <property type="match status" value="1"/>
</dbReference>
<organism evidence="8 9">
    <name type="scientific">Bathymodiolus azoricus thioautotrophic gill symbiont</name>
    <dbReference type="NCBI Taxonomy" id="235205"/>
    <lineage>
        <taxon>Bacteria</taxon>
        <taxon>Pseudomonadati</taxon>
        <taxon>Pseudomonadota</taxon>
        <taxon>Gammaproteobacteria</taxon>
        <taxon>sulfur-oxidizing symbionts</taxon>
    </lineage>
</organism>
<dbReference type="EMBL" id="CVUD02000001">
    <property type="protein sequence ID" value="SEH54727.1"/>
    <property type="molecule type" value="Genomic_DNA"/>
</dbReference>
<dbReference type="InterPro" id="IPR002104">
    <property type="entry name" value="Integrase_catalytic"/>
</dbReference>
<feature type="domain" description="Tyr recombinase" evidence="6">
    <location>
        <begin position="100"/>
        <end position="288"/>
    </location>
</feature>
<name>A0A1H6J709_9GAMM</name>
<dbReference type="STRING" id="235205.BAZSYMB_V2SCAFFOLD00009_4"/>
<dbReference type="SUPFAM" id="SSF56349">
    <property type="entry name" value="DNA breaking-rejoining enzymes"/>
    <property type="match status" value="1"/>
</dbReference>
<keyword evidence="2" id="KW-0229">DNA integration</keyword>
<evidence type="ECO:0000256" key="3">
    <source>
        <dbReference type="ARBA" id="ARBA00023125"/>
    </source>
</evidence>
<proteinExistence type="inferred from homology"/>
<evidence type="ECO:0000313" key="8">
    <source>
        <dbReference type="EMBL" id="SEH54727.1"/>
    </source>
</evidence>
<dbReference type="GO" id="GO:0006310">
    <property type="term" value="P:DNA recombination"/>
    <property type="evidence" value="ECO:0007669"/>
    <property type="project" value="UniProtKB-KW"/>
</dbReference>
<dbReference type="PANTHER" id="PTHR30349:SF41">
    <property type="entry name" value="INTEGRASE_RECOMBINASE PROTEIN MJ0367-RELATED"/>
    <property type="match status" value="1"/>
</dbReference>
<dbReference type="CDD" id="cd00397">
    <property type="entry name" value="DNA_BRE_C"/>
    <property type="match status" value="1"/>
</dbReference>
<dbReference type="Pfam" id="PF00589">
    <property type="entry name" value="Phage_integrase"/>
    <property type="match status" value="1"/>
</dbReference>
<evidence type="ECO:0000256" key="4">
    <source>
        <dbReference type="ARBA" id="ARBA00023172"/>
    </source>
</evidence>
<dbReference type="PANTHER" id="PTHR30349">
    <property type="entry name" value="PHAGE INTEGRASE-RELATED"/>
    <property type="match status" value="1"/>
</dbReference>
<dbReference type="AlphaFoldDB" id="A0A1H6J709"/>
<accession>A0A1H6J709</accession>
<evidence type="ECO:0000313" key="9">
    <source>
        <dbReference type="Proteomes" id="UP000198559"/>
    </source>
</evidence>
<reference evidence="9" key="1">
    <citation type="submission" date="2016-06" db="EMBL/GenBank/DDBJ databases">
        <authorList>
            <person name="Petersen J."/>
            <person name="Sayavedra L."/>
        </authorList>
    </citation>
    <scope>NUCLEOTIDE SEQUENCE [LARGE SCALE GENOMIC DNA]</scope>
    <source>
        <strain evidence="9">BazSymB</strain>
    </source>
</reference>
<evidence type="ECO:0000259" key="7">
    <source>
        <dbReference type="PROSITE" id="PS51900"/>
    </source>
</evidence>